<name>A0A3T1CXG1_9VIRU</name>
<dbReference type="KEGG" id="vg:80540868"/>
<evidence type="ECO:0000313" key="2">
    <source>
        <dbReference type="Proteomes" id="UP001161669"/>
    </source>
</evidence>
<reference evidence="2" key="1">
    <citation type="journal article" date="2019" name="J. Virol.">
        <title>Medusavirus, a novel large DNA virus discovered from hot spring water.</title>
        <authorList>
            <person name="Yoshikawa G."/>
            <person name="Blanc-Mathieu R."/>
            <person name="Song C."/>
            <person name="Kayama Y."/>
            <person name="Mochizuki T."/>
            <person name="Murata K."/>
            <person name="Ogata H."/>
            <person name="Takemura M."/>
        </authorList>
    </citation>
    <scope>NUCLEOTIDE SEQUENCE [LARGE SCALE GENOMIC DNA]</scope>
</reference>
<sequence>MNDPQHTDIFVDSLLHGYDRYRRDLQHLPQPTLARILRRLQERSLLPILDKASPRGYYPENIPLEDASQWEFEPTVTHTETTSNFHHTGRLTARGIRTVVRCKTIDLAFTVLIDSENVEVEMFTRSMSSRGRSRAFEGISDRLVLIDVLDLLTQLVSKASENR</sequence>
<keyword evidence="2" id="KW-1185">Reference proteome</keyword>
<protein>
    <submittedName>
        <fullName evidence="1">Uncharacterized protein</fullName>
    </submittedName>
</protein>
<proteinExistence type="predicted"/>
<organism evidence="1 2">
    <name type="scientific">Acanthamoeba castellanii medusavirus J1</name>
    <dbReference type="NCBI Taxonomy" id="3114988"/>
    <lineage>
        <taxon>Viruses</taxon>
        <taxon>Varidnaviria</taxon>
        <taxon>Bamfordvirae</taxon>
        <taxon>Nucleocytoviricota</taxon>
        <taxon>Megaviricetes</taxon>
        <taxon>Mamonoviridae</taxon>
        <taxon>Medusavirus</taxon>
        <taxon>Medusavirus medusae</taxon>
    </lineage>
</organism>
<dbReference type="EMBL" id="AP018495">
    <property type="protein sequence ID" value="BBI30516.1"/>
    <property type="molecule type" value="Genomic_DNA"/>
</dbReference>
<accession>A0A3T1CXG1</accession>
<evidence type="ECO:0000313" key="1">
    <source>
        <dbReference type="EMBL" id="BBI30516.1"/>
    </source>
</evidence>
<dbReference type="Proteomes" id="UP001161669">
    <property type="component" value="Segment"/>
</dbReference>